<feature type="compositionally biased region" description="Polar residues" evidence="1">
    <location>
        <begin position="486"/>
        <end position="505"/>
    </location>
</feature>
<feature type="compositionally biased region" description="Acidic residues" evidence="1">
    <location>
        <begin position="542"/>
        <end position="551"/>
    </location>
</feature>
<reference evidence="3 4" key="1">
    <citation type="journal article" date="2018" name="Mol. Biol. Evol.">
        <title>Broad Genomic Sampling Reveals a Smut Pathogenic Ancestry of the Fungal Clade Ustilaginomycotina.</title>
        <authorList>
            <person name="Kijpornyongpan T."/>
            <person name="Mondo S.J."/>
            <person name="Barry K."/>
            <person name="Sandor L."/>
            <person name="Lee J."/>
            <person name="Lipzen A."/>
            <person name="Pangilinan J."/>
            <person name="LaButti K."/>
            <person name="Hainaut M."/>
            <person name="Henrissat B."/>
            <person name="Grigoriev I.V."/>
            <person name="Spatafora J.W."/>
            <person name="Aime M.C."/>
        </authorList>
    </citation>
    <scope>NUCLEOTIDE SEQUENCE [LARGE SCALE GENOMIC DNA]</scope>
    <source>
        <strain evidence="3 4">MCA 4186</strain>
    </source>
</reference>
<feature type="compositionally biased region" description="Low complexity" evidence="1">
    <location>
        <begin position="10"/>
        <end position="19"/>
    </location>
</feature>
<feature type="compositionally biased region" description="Acidic residues" evidence="1">
    <location>
        <begin position="211"/>
        <end position="227"/>
    </location>
</feature>
<feature type="compositionally biased region" description="Polar residues" evidence="1">
    <location>
        <begin position="851"/>
        <end position="877"/>
    </location>
</feature>
<feature type="compositionally biased region" description="Low complexity" evidence="1">
    <location>
        <begin position="510"/>
        <end position="520"/>
    </location>
</feature>
<feature type="transmembrane region" description="Helical" evidence="2">
    <location>
        <begin position="606"/>
        <end position="629"/>
    </location>
</feature>
<accession>A0A316Z2I8</accession>
<gene>
    <name evidence="3" type="ORF">FA09DRAFT_346874</name>
</gene>
<dbReference type="AlphaFoldDB" id="A0A316Z2I8"/>
<keyword evidence="2" id="KW-0812">Transmembrane</keyword>
<sequence length="948" mass="99349">MSLPRAHNVSRQQGAAGASRRLRARRCVPFDPLQRQRRPADVRNTGGWTRIAAAAGGPGKLHLHDAATPHLWRELSTRQPRSRSRRQSTRAHVLFSPARRSSGAFTFFSGSIFTRQALDPPMRSPLLLLPLLQLLLVSGSHARPAPSRAHAHRRSLVARAIVEAGEQEVVRRETPPLLRMHACDTGVDEWADAEVRLGKRADQLAPRRSSDDEEPEDEESDDEDEEERSSSSKKGSSRTKSSSDDDESSTRSNSKSSPKKSSSTKSSSNTKSASTSSASSGSDVRALPTVTPVAGAPQVLAAPTPAPAAAGAVAPSAGMQADMGTPQSSKKAAQLAAQLAAARQRAIDGSRLAATAAVGPAGASYAAISDPNMMTGATSSAWLSPAPGAAYLSGQDVVLSWHQATQDTPSVQLALCLLANSNDLRAAQAGVVVAGSCGAPMSAEVTPSVSGQAGVWEIRFPAPNVPSADSFYVQLTPSTGEAVAPASQSQSATDVESESTSTSGWKRQSRSASSTKTSSAEDAEPTSSWKSKQREDKKSSADDEEDEGDEEDWRRRDAGDMPSSALISPAFVLAPLGTDLTAPAAPPAQNTNDEVGTTDKQRPVPLVGIIVPLVVIAVALLGALALCLFRRGRQSAQARRTAELVAETQSRAEARREMAQLRQAASSSALSLSRSHSSSIRSGSSRSVGGSYAPRRQLEEIAPPSDAYTPISAQRRFTADRFGSSLAPPVEYRTLASEVGTAAPPRRRDTTTSCGSSAAAHDYRAARGCQHDCGSDAGSESYEALLSRRPTTLSTRHSDVEIHPTHLHMRLASPQPAHLAAAPASPMPPALPEKPRVPAALQPAVLGVPTGASTGTHWTALSPISSEATPRTEQRSPLANPFRNPSPSIAAPSPSVTSMRAASYGAAEKAPSGRRGGPAGTVSEESVQRAGAAADLYEQLRRALSGGA</sequence>
<dbReference type="EMBL" id="KZ819301">
    <property type="protein sequence ID" value="PWN96007.1"/>
    <property type="molecule type" value="Genomic_DNA"/>
</dbReference>
<keyword evidence="4" id="KW-1185">Reference proteome</keyword>
<evidence type="ECO:0000313" key="3">
    <source>
        <dbReference type="EMBL" id="PWN96007.1"/>
    </source>
</evidence>
<evidence type="ECO:0000256" key="2">
    <source>
        <dbReference type="SAM" id="Phobius"/>
    </source>
</evidence>
<evidence type="ECO:0000256" key="1">
    <source>
        <dbReference type="SAM" id="MobiDB-lite"/>
    </source>
</evidence>
<protein>
    <submittedName>
        <fullName evidence="3">Uncharacterized protein</fullName>
    </submittedName>
</protein>
<feature type="compositionally biased region" description="Low complexity" evidence="1">
    <location>
        <begin position="661"/>
        <end position="691"/>
    </location>
</feature>
<feature type="region of interest" description="Disordered" evidence="1">
    <location>
        <begin position="201"/>
        <end position="285"/>
    </location>
</feature>
<dbReference type="GeneID" id="37272322"/>
<name>A0A316Z2I8_9BASI</name>
<feature type="region of interest" description="Disordered" evidence="1">
    <location>
        <begin position="482"/>
        <end position="562"/>
    </location>
</feature>
<proteinExistence type="predicted"/>
<feature type="region of interest" description="Disordered" evidence="1">
    <location>
        <begin position="1"/>
        <end position="23"/>
    </location>
</feature>
<feature type="region of interest" description="Disordered" evidence="1">
    <location>
        <begin position="850"/>
        <end position="930"/>
    </location>
</feature>
<dbReference type="RefSeq" id="XP_025596286.1">
    <property type="nucleotide sequence ID" value="XM_025744778.1"/>
</dbReference>
<keyword evidence="2" id="KW-0472">Membrane</keyword>
<evidence type="ECO:0000313" key="4">
    <source>
        <dbReference type="Proteomes" id="UP000245946"/>
    </source>
</evidence>
<keyword evidence="2" id="KW-1133">Transmembrane helix</keyword>
<feature type="compositionally biased region" description="Low complexity" evidence="1">
    <location>
        <begin position="885"/>
        <end position="895"/>
    </location>
</feature>
<feature type="compositionally biased region" description="Basic and acidic residues" evidence="1">
    <location>
        <begin position="532"/>
        <end position="541"/>
    </location>
</feature>
<feature type="region of interest" description="Disordered" evidence="1">
    <location>
        <begin position="655"/>
        <end position="709"/>
    </location>
</feature>
<dbReference type="Proteomes" id="UP000245946">
    <property type="component" value="Unassembled WGS sequence"/>
</dbReference>
<dbReference type="OrthoDB" id="3367052at2759"/>
<feature type="compositionally biased region" description="Low complexity" evidence="1">
    <location>
        <begin position="250"/>
        <end position="282"/>
    </location>
</feature>
<organism evidence="3 4">
    <name type="scientific">Tilletiopsis washingtonensis</name>
    <dbReference type="NCBI Taxonomy" id="58919"/>
    <lineage>
        <taxon>Eukaryota</taxon>
        <taxon>Fungi</taxon>
        <taxon>Dikarya</taxon>
        <taxon>Basidiomycota</taxon>
        <taxon>Ustilaginomycotina</taxon>
        <taxon>Exobasidiomycetes</taxon>
        <taxon>Entylomatales</taxon>
        <taxon>Entylomatales incertae sedis</taxon>
        <taxon>Tilletiopsis</taxon>
    </lineage>
</organism>